<dbReference type="Proteomes" id="UP000824166">
    <property type="component" value="Unassembled WGS sequence"/>
</dbReference>
<dbReference type="Pfam" id="PF00884">
    <property type="entry name" value="Sulfatase"/>
    <property type="match status" value="1"/>
</dbReference>
<dbReference type="EMBL" id="JAHOPC010000002">
    <property type="protein sequence ID" value="MBU8865861.1"/>
    <property type="molecule type" value="Genomic_DNA"/>
</dbReference>
<dbReference type="PANTHER" id="PTHR42693">
    <property type="entry name" value="ARYLSULFATASE FAMILY MEMBER"/>
    <property type="match status" value="1"/>
</dbReference>
<accession>A0ABS6I296</accession>
<dbReference type="InterPro" id="IPR000917">
    <property type="entry name" value="Sulfatase_N"/>
</dbReference>
<evidence type="ECO:0000256" key="1">
    <source>
        <dbReference type="ARBA" id="ARBA00008779"/>
    </source>
</evidence>
<dbReference type="PANTHER" id="PTHR42693:SF53">
    <property type="entry name" value="ENDO-4-O-SULFATASE"/>
    <property type="match status" value="1"/>
</dbReference>
<gene>
    <name evidence="4" type="ORF">KSW38_06100</name>
</gene>
<evidence type="ECO:0000313" key="5">
    <source>
        <dbReference type="Proteomes" id="UP000824166"/>
    </source>
</evidence>
<proteinExistence type="inferred from homology"/>
<dbReference type="InterPro" id="IPR050738">
    <property type="entry name" value="Sulfatase"/>
</dbReference>
<reference evidence="4 5" key="1">
    <citation type="submission" date="2021-06" db="EMBL/GenBank/DDBJ databases">
        <authorList>
            <person name="Jeong J.W."/>
        </authorList>
    </citation>
    <scope>NUCLEOTIDE SEQUENCE [LARGE SCALE GENOMIC DNA]</scope>
    <source>
        <strain evidence="4 5">MMS21-TAE1-1</strain>
    </source>
</reference>
<dbReference type="RefSeq" id="WP_216923691.1">
    <property type="nucleotide sequence ID" value="NZ_JAHOPC010000002.1"/>
</dbReference>
<comment type="caution">
    <text evidence="4">The sequence shown here is derived from an EMBL/GenBank/DDBJ whole genome shotgun (WGS) entry which is preliminary data.</text>
</comment>
<sequence length="458" mass="50328">MTNILLITADDMDGNTPGSFGGPKDATPNLDRLAAGGMVFNRAHVPAAVCQPSRSALMTGLWPHRNGAEGFEPIREGIGVINDHLKQAAYKVGILGKVGHIQPVERFGWDMAADMRQLGLGRNPEAYGSLAEDFIANASHEGRPWFLMANAHDPHRPFHGSMAERELWSEAERNEYPEPSKVFVADDVEVPGFLPDLPGVRQEYAEYLSSSRRCDDVVGAVLAALDRTGTAEETLVVFMSDNGMAFPFAKANCYLRSTLTPLIVRWPGVTAPGSSNDDDFISMLDLFPTFCDAAGVAIPDGIDGVSITPLLTGATEQGRNEVFSVFHETSAKQRFEMRCVQDLQYGYIWNGWADGDTKYRAENMWGLTWPAMVEAAPTNEAIRQRADFYLTRAREELYDLSNDPDCLTNLVDSSDLAPVLARKRNSLSRWMRSTGDPMLGEFQSGIGQPNEHAGVHTP</sequence>
<dbReference type="CDD" id="cd16027">
    <property type="entry name" value="SGSH"/>
    <property type="match status" value="1"/>
</dbReference>
<name>A0ABS6I296_9MICC</name>
<comment type="similarity">
    <text evidence="1">Belongs to the sulfatase family.</text>
</comment>
<feature type="domain" description="Sulfatase N-terminal" evidence="3">
    <location>
        <begin position="3"/>
        <end position="296"/>
    </location>
</feature>
<keyword evidence="5" id="KW-1185">Reference proteome</keyword>
<organism evidence="4 5">
    <name type="scientific">Paenarthrobacter aromaticivorans</name>
    <dbReference type="NCBI Taxonomy" id="2849150"/>
    <lineage>
        <taxon>Bacteria</taxon>
        <taxon>Bacillati</taxon>
        <taxon>Actinomycetota</taxon>
        <taxon>Actinomycetes</taxon>
        <taxon>Micrococcales</taxon>
        <taxon>Micrococcaceae</taxon>
        <taxon>Paenarthrobacter</taxon>
    </lineage>
</organism>
<protein>
    <submittedName>
        <fullName evidence="4">Sulfatase</fullName>
    </submittedName>
</protein>
<evidence type="ECO:0000259" key="3">
    <source>
        <dbReference type="Pfam" id="PF00884"/>
    </source>
</evidence>
<keyword evidence="2" id="KW-0378">Hydrolase</keyword>
<evidence type="ECO:0000313" key="4">
    <source>
        <dbReference type="EMBL" id="MBU8865861.1"/>
    </source>
</evidence>
<evidence type="ECO:0000256" key="2">
    <source>
        <dbReference type="ARBA" id="ARBA00022801"/>
    </source>
</evidence>